<name>A0A2H9ZYM2_9ASPA</name>
<accession>A0A2H9ZYM2</accession>
<gene>
    <name evidence="1" type="ORF">AXF42_Ash021394</name>
</gene>
<proteinExistence type="predicted"/>
<evidence type="ECO:0000313" key="2">
    <source>
        <dbReference type="Proteomes" id="UP000236161"/>
    </source>
</evidence>
<dbReference type="STRING" id="1088818.A0A2H9ZYM2"/>
<dbReference type="InterPro" id="IPR044687">
    <property type="entry name" value="LPA3"/>
</dbReference>
<dbReference type="Proteomes" id="UP000236161">
    <property type="component" value="Unassembled WGS sequence"/>
</dbReference>
<dbReference type="EMBL" id="KZ452487">
    <property type="protein sequence ID" value="PKA48383.1"/>
    <property type="molecule type" value="Genomic_DNA"/>
</dbReference>
<protein>
    <submittedName>
        <fullName evidence="1">Uncharacterized protein</fullName>
    </submittedName>
</protein>
<evidence type="ECO:0000313" key="1">
    <source>
        <dbReference type="EMBL" id="PKA48383.1"/>
    </source>
</evidence>
<dbReference type="AlphaFoldDB" id="A0A2H9ZYM2"/>
<dbReference type="PANTHER" id="PTHR34051:SF1">
    <property type="entry name" value="PROTEIN LOW PSII ACCUMULATION 3, CHLOROPLASTIC"/>
    <property type="match status" value="1"/>
</dbReference>
<keyword evidence="2" id="KW-1185">Reference proteome</keyword>
<reference evidence="1 2" key="1">
    <citation type="journal article" date="2017" name="Nature">
        <title>The Apostasia genome and the evolution of orchids.</title>
        <authorList>
            <person name="Zhang G.Q."/>
            <person name="Liu K.W."/>
            <person name="Li Z."/>
            <person name="Lohaus R."/>
            <person name="Hsiao Y.Y."/>
            <person name="Niu S.C."/>
            <person name="Wang J.Y."/>
            <person name="Lin Y.C."/>
            <person name="Xu Q."/>
            <person name="Chen L.J."/>
            <person name="Yoshida K."/>
            <person name="Fujiwara S."/>
            <person name="Wang Z.W."/>
            <person name="Zhang Y.Q."/>
            <person name="Mitsuda N."/>
            <person name="Wang M."/>
            <person name="Liu G.H."/>
            <person name="Pecoraro L."/>
            <person name="Huang H.X."/>
            <person name="Xiao X.J."/>
            <person name="Lin M."/>
            <person name="Wu X.Y."/>
            <person name="Wu W.L."/>
            <person name="Chen Y.Y."/>
            <person name="Chang S.B."/>
            <person name="Sakamoto S."/>
            <person name="Ohme-Takagi M."/>
            <person name="Yagi M."/>
            <person name="Zeng S.J."/>
            <person name="Shen C.Y."/>
            <person name="Yeh C.M."/>
            <person name="Luo Y.B."/>
            <person name="Tsai W.C."/>
            <person name="Van de Peer Y."/>
            <person name="Liu Z.J."/>
        </authorList>
    </citation>
    <scope>NUCLEOTIDE SEQUENCE [LARGE SCALE GENOMIC DNA]</scope>
    <source>
        <strain evidence="2">cv. Shenzhen</strain>
        <tissue evidence="1">Stem</tissue>
    </source>
</reference>
<dbReference type="PANTHER" id="PTHR34051">
    <property type="entry name" value="PROTEIN LOW PSII ACCUMULATION 3, CHLOROPLASTIC"/>
    <property type="match status" value="1"/>
</dbReference>
<sequence length="134" mass="14997">MATAMAELSSMSRLSHSGNSTYVIGEKVRCRKLYHVTVAMRNLRRTTSHFSSSSANGQNLVETLVKFPRDYSELLEQEIEFPTASLRAVPGDGEGGIEMNESMQLIREFADLLVAPEKASRTRIVKFLLCRSIQ</sequence>
<dbReference type="OrthoDB" id="199922at2759"/>
<organism evidence="1 2">
    <name type="scientific">Apostasia shenzhenica</name>
    <dbReference type="NCBI Taxonomy" id="1088818"/>
    <lineage>
        <taxon>Eukaryota</taxon>
        <taxon>Viridiplantae</taxon>
        <taxon>Streptophyta</taxon>
        <taxon>Embryophyta</taxon>
        <taxon>Tracheophyta</taxon>
        <taxon>Spermatophyta</taxon>
        <taxon>Magnoliopsida</taxon>
        <taxon>Liliopsida</taxon>
        <taxon>Asparagales</taxon>
        <taxon>Orchidaceae</taxon>
        <taxon>Apostasioideae</taxon>
        <taxon>Apostasia</taxon>
    </lineage>
</organism>